<feature type="region of interest" description="Disordered" evidence="1">
    <location>
        <begin position="74"/>
        <end position="97"/>
    </location>
</feature>
<comment type="caution">
    <text evidence="2">The sequence shown here is derived from an EMBL/GenBank/DDBJ whole genome shotgun (WGS) entry which is preliminary data.</text>
</comment>
<organism evidence="2 3">
    <name type="scientific">Panicum miliaceum</name>
    <name type="common">Proso millet</name>
    <name type="synonym">Broomcorn millet</name>
    <dbReference type="NCBI Taxonomy" id="4540"/>
    <lineage>
        <taxon>Eukaryota</taxon>
        <taxon>Viridiplantae</taxon>
        <taxon>Streptophyta</taxon>
        <taxon>Embryophyta</taxon>
        <taxon>Tracheophyta</taxon>
        <taxon>Spermatophyta</taxon>
        <taxon>Magnoliopsida</taxon>
        <taxon>Liliopsida</taxon>
        <taxon>Poales</taxon>
        <taxon>Poaceae</taxon>
        <taxon>PACMAD clade</taxon>
        <taxon>Panicoideae</taxon>
        <taxon>Panicodae</taxon>
        <taxon>Paniceae</taxon>
        <taxon>Panicinae</taxon>
        <taxon>Panicum</taxon>
        <taxon>Panicum sect. Panicum</taxon>
    </lineage>
</organism>
<protein>
    <submittedName>
        <fullName evidence="2">Uncharacterized protein</fullName>
    </submittedName>
</protein>
<feature type="region of interest" description="Disordered" evidence="1">
    <location>
        <begin position="156"/>
        <end position="178"/>
    </location>
</feature>
<accession>A0A3L6QFA4</accession>
<feature type="region of interest" description="Disordered" evidence="1">
    <location>
        <begin position="23"/>
        <end position="43"/>
    </location>
</feature>
<evidence type="ECO:0000313" key="3">
    <source>
        <dbReference type="Proteomes" id="UP000275267"/>
    </source>
</evidence>
<evidence type="ECO:0000256" key="1">
    <source>
        <dbReference type="SAM" id="MobiDB-lite"/>
    </source>
</evidence>
<keyword evidence="3" id="KW-1185">Reference proteome</keyword>
<proteinExistence type="predicted"/>
<dbReference type="Proteomes" id="UP000275267">
    <property type="component" value="Unassembled WGS sequence"/>
</dbReference>
<gene>
    <name evidence="2" type="ORF">C2845_PM12G22110</name>
</gene>
<name>A0A3L6QFA4_PANMI</name>
<evidence type="ECO:0000313" key="2">
    <source>
        <dbReference type="EMBL" id="RLM79391.1"/>
    </source>
</evidence>
<dbReference type="EMBL" id="PQIB02000012">
    <property type="protein sequence ID" value="RLM79391.1"/>
    <property type="molecule type" value="Genomic_DNA"/>
</dbReference>
<dbReference type="STRING" id="4540.A0A3L6QFA4"/>
<dbReference type="AlphaFoldDB" id="A0A3L6QFA4"/>
<sequence>MTGGPSAHEKPFLFQLPFPILRARTGSTPGREQKASFSPPLAAPLRLPTAGDVRAAVRRGRRAPRDMPRVVVFIESDDEEEDGGGGGGQAGRALGKGAAITGGGEALKLVKPEPVDAVAFNPLGPGALGLAVVPIPPRTEPARAVLATGTEPARAVLAADGRRGTPRRPASARDYRHL</sequence>
<reference evidence="3" key="1">
    <citation type="journal article" date="2019" name="Nat. Commun.">
        <title>The genome of broomcorn millet.</title>
        <authorList>
            <person name="Zou C."/>
            <person name="Miki D."/>
            <person name="Li D."/>
            <person name="Tang Q."/>
            <person name="Xiao L."/>
            <person name="Rajput S."/>
            <person name="Deng P."/>
            <person name="Jia W."/>
            <person name="Huang R."/>
            <person name="Zhang M."/>
            <person name="Sun Y."/>
            <person name="Hu J."/>
            <person name="Fu X."/>
            <person name="Schnable P.S."/>
            <person name="Li F."/>
            <person name="Zhang H."/>
            <person name="Feng B."/>
            <person name="Zhu X."/>
            <person name="Liu R."/>
            <person name="Schnable J.C."/>
            <person name="Zhu J.-K."/>
            <person name="Zhang H."/>
        </authorList>
    </citation>
    <scope>NUCLEOTIDE SEQUENCE [LARGE SCALE GENOMIC DNA]</scope>
</reference>